<sequence>MQNEKDPNRNKNQHYVPESYFEEFSKDGSSVCGLFKRSGTSIPHVSFSGQSSAAWFYGDAEREDEITEFDTRHFENRKRILKALADGVTDLPPAEIEILLENTQFQRERTLSHRKAEQGVHEFHENFFAPQVQDLDNYDSGHSPEATQAVNDAMRMFFKSFSDPRDSQFVKLMMIDKSEVADLQLIILKNCTSHPFIFSDSPIAYTNPALSDFKCDKLGNSNVGLQIFYPLNPDFLALFFDASVYRIGDAKNIVLNVTNDDDITQINKLQLHEAANSIYFSRAEDSEYVKMLWREENSRFEQKTRNVEGVPELSMDGYVTGRHTFAIVESEPNFYPCLSFVTSDLSSSNLPYRKAYWRRYLPEGVEIPKYNDEIDRHSDVEREK</sequence>
<organism evidence="1 2">
    <name type="scientific">Pseudomonas atacamensis</name>
    <dbReference type="NCBI Taxonomy" id="2565368"/>
    <lineage>
        <taxon>Bacteria</taxon>
        <taxon>Pseudomonadati</taxon>
        <taxon>Pseudomonadota</taxon>
        <taxon>Gammaproteobacteria</taxon>
        <taxon>Pseudomonadales</taxon>
        <taxon>Pseudomonadaceae</taxon>
        <taxon>Pseudomonas</taxon>
    </lineage>
</organism>
<evidence type="ECO:0008006" key="3">
    <source>
        <dbReference type="Google" id="ProtNLM"/>
    </source>
</evidence>
<proteinExistence type="predicted"/>
<evidence type="ECO:0000313" key="2">
    <source>
        <dbReference type="Proteomes" id="UP001145022"/>
    </source>
</evidence>
<protein>
    <recommendedName>
        <fullName evidence="3">DUF4238 domain-containing protein</fullName>
    </recommendedName>
</protein>
<dbReference type="Pfam" id="PF14022">
    <property type="entry name" value="DUF4238"/>
    <property type="match status" value="1"/>
</dbReference>
<reference evidence="1" key="1">
    <citation type="journal article" date="2021" name="Sci. Rep.">
        <title>An efficient direct screening system for microorganisms that activate plant immune responses based on plant-microbe interactions using cultured plant cells.</title>
        <authorList>
            <person name="Kurokawa M."/>
            <person name="Nakano M."/>
            <person name="Kitahata N."/>
            <person name="Kuchitsu K."/>
            <person name="Furuya T."/>
        </authorList>
    </citation>
    <scope>NUCLEOTIDE SEQUENCE</scope>
    <source>
        <strain evidence="1">RS3R-1</strain>
    </source>
</reference>
<dbReference type="RefSeq" id="WP_281892230.1">
    <property type="nucleotide sequence ID" value="NZ_BSCQ01000042.1"/>
</dbReference>
<name>A0ABQ5PMH1_9PSED</name>
<reference evidence="1" key="3">
    <citation type="journal article" date="2023" name="J. Biotechnol.">
        <title>Draft Genome Sequences of Endophytic Pseudomonas Strains, Isolated from the Interior of Brassicaceae Plants.</title>
        <authorList>
            <person name="Kaneko H."/>
            <person name="Furuya T."/>
        </authorList>
    </citation>
    <scope>NUCLEOTIDE SEQUENCE</scope>
    <source>
        <strain evidence="1">RS3R-1</strain>
    </source>
</reference>
<accession>A0ABQ5PMH1</accession>
<comment type="caution">
    <text evidence="1">The sequence shown here is derived from an EMBL/GenBank/DDBJ whole genome shotgun (WGS) entry which is preliminary data.</text>
</comment>
<gene>
    <name evidence="1" type="ORF">RS3R1_36750</name>
</gene>
<keyword evidence="2" id="KW-1185">Reference proteome</keyword>
<dbReference type="EMBL" id="BSCQ01000042">
    <property type="protein sequence ID" value="GLH44587.1"/>
    <property type="molecule type" value="Genomic_DNA"/>
</dbReference>
<dbReference type="InterPro" id="IPR025332">
    <property type="entry name" value="DUF4238"/>
</dbReference>
<dbReference type="Proteomes" id="UP001145022">
    <property type="component" value="Unassembled WGS sequence"/>
</dbReference>
<evidence type="ECO:0000313" key="1">
    <source>
        <dbReference type="EMBL" id="GLH44587.1"/>
    </source>
</evidence>
<reference evidence="1" key="2">
    <citation type="submission" date="2022-11" db="EMBL/GenBank/DDBJ databases">
        <title>Draft genome sequencing of Pseudomonas atacamensis RS3R1.</title>
        <authorList>
            <person name="Furuya T."/>
            <person name="Kaneko H."/>
        </authorList>
    </citation>
    <scope>NUCLEOTIDE SEQUENCE</scope>
    <source>
        <strain evidence="1">RS3R-1</strain>
    </source>
</reference>